<dbReference type="PROSITE" id="PS50850">
    <property type="entry name" value="MFS"/>
    <property type="match status" value="1"/>
</dbReference>
<feature type="transmembrane region" description="Helical" evidence="6">
    <location>
        <begin position="487"/>
        <end position="509"/>
    </location>
</feature>
<reference evidence="8 9" key="1">
    <citation type="journal article" date="2020" name="Cell">
        <title>Large-Scale Comparative Analyses of Tick Genomes Elucidate Their Genetic Diversity and Vector Capacities.</title>
        <authorList>
            <consortium name="Tick Genome and Microbiome Consortium (TIGMIC)"/>
            <person name="Jia N."/>
            <person name="Wang J."/>
            <person name="Shi W."/>
            <person name="Du L."/>
            <person name="Sun Y."/>
            <person name="Zhan W."/>
            <person name="Jiang J.F."/>
            <person name="Wang Q."/>
            <person name="Zhang B."/>
            <person name="Ji P."/>
            <person name="Bell-Sakyi L."/>
            <person name="Cui X.M."/>
            <person name="Yuan T.T."/>
            <person name="Jiang B.G."/>
            <person name="Yang W.F."/>
            <person name="Lam T.T."/>
            <person name="Chang Q.C."/>
            <person name="Ding S.J."/>
            <person name="Wang X.J."/>
            <person name="Zhu J.G."/>
            <person name="Ruan X.D."/>
            <person name="Zhao L."/>
            <person name="Wei J.T."/>
            <person name="Ye R.Z."/>
            <person name="Que T.C."/>
            <person name="Du C.H."/>
            <person name="Zhou Y.H."/>
            <person name="Cheng J.X."/>
            <person name="Dai P.F."/>
            <person name="Guo W.B."/>
            <person name="Han X.H."/>
            <person name="Huang E.J."/>
            <person name="Li L.F."/>
            <person name="Wei W."/>
            <person name="Gao Y.C."/>
            <person name="Liu J.Z."/>
            <person name="Shao H.Z."/>
            <person name="Wang X."/>
            <person name="Wang C.C."/>
            <person name="Yang T.C."/>
            <person name="Huo Q.B."/>
            <person name="Li W."/>
            <person name="Chen H.Y."/>
            <person name="Chen S.E."/>
            <person name="Zhou L.G."/>
            <person name="Ni X.B."/>
            <person name="Tian J.H."/>
            <person name="Sheng Y."/>
            <person name="Liu T."/>
            <person name="Pan Y.S."/>
            <person name="Xia L.Y."/>
            <person name="Li J."/>
            <person name="Zhao F."/>
            <person name="Cao W.C."/>
        </authorList>
    </citation>
    <scope>NUCLEOTIDE SEQUENCE [LARGE SCALE GENOMIC DNA]</scope>
    <source>
        <strain evidence="8">HaeL-2018</strain>
    </source>
</reference>
<comment type="subcellular location">
    <subcellularLocation>
        <location evidence="1">Membrane</location>
        <topology evidence="1">Multi-pass membrane protein</topology>
    </subcellularLocation>
</comment>
<keyword evidence="4 6" id="KW-0472">Membrane</keyword>
<dbReference type="GO" id="GO:0016020">
    <property type="term" value="C:membrane"/>
    <property type="evidence" value="ECO:0007669"/>
    <property type="project" value="UniProtKB-SubCell"/>
</dbReference>
<feature type="compositionally biased region" description="Polar residues" evidence="5">
    <location>
        <begin position="630"/>
        <end position="642"/>
    </location>
</feature>
<dbReference type="AlphaFoldDB" id="A0A9J6G9E8"/>
<evidence type="ECO:0000256" key="5">
    <source>
        <dbReference type="SAM" id="MobiDB-lite"/>
    </source>
</evidence>
<feature type="transmembrane region" description="Helical" evidence="6">
    <location>
        <begin position="304"/>
        <end position="322"/>
    </location>
</feature>
<evidence type="ECO:0000256" key="1">
    <source>
        <dbReference type="ARBA" id="ARBA00004141"/>
    </source>
</evidence>
<dbReference type="EMBL" id="JABSTR010000005">
    <property type="protein sequence ID" value="KAH9371835.1"/>
    <property type="molecule type" value="Genomic_DNA"/>
</dbReference>
<dbReference type="VEuPathDB" id="VectorBase:HLOH_059886"/>
<gene>
    <name evidence="8" type="ORF">HPB48_021799</name>
</gene>
<dbReference type="InterPro" id="IPR005828">
    <property type="entry name" value="MFS_sugar_transport-like"/>
</dbReference>
<evidence type="ECO:0000313" key="9">
    <source>
        <dbReference type="Proteomes" id="UP000821853"/>
    </source>
</evidence>
<evidence type="ECO:0000256" key="4">
    <source>
        <dbReference type="ARBA" id="ARBA00023136"/>
    </source>
</evidence>
<name>A0A9J6G9E8_HAELO</name>
<feature type="region of interest" description="Disordered" evidence="5">
    <location>
        <begin position="72"/>
        <end position="100"/>
    </location>
</feature>
<feature type="domain" description="Major facilitator superfamily (MFS) profile" evidence="7">
    <location>
        <begin position="141"/>
        <end position="600"/>
    </location>
</feature>
<dbReference type="InterPro" id="IPR020846">
    <property type="entry name" value="MFS_dom"/>
</dbReference>
<keyword evidence="9" id="KW-1185">Reference proteome</keyword>
<dbReference type="InterPro" id="IPR005829">
    <property type="entry name" value="Sugar_transporter_CS"/>
</dbReference>
<evidence type="ECO:0000313" key="8">
    <source>
        <dbReference type="EMBL" id="KAH9371835.1"/>
    </source>
</evidence>
<feature type="region of interest" description="Disordered" evidence="5">
    <location>
        <begin position="622"/>
        <end position="686"/>
    </location>
</feature>
<dbReference type="Proteomes" id="UP000821853">
    <property type="component" value="Chromosome 3"/>
</dbReference>
<dbReference type="PANTHER" id="PTHR24064">
    <property type="entry name" value="SOLUTE CARRIER FAMILY 22 MEMBER"/>
    <property type="match status" value="1"/>
</dbReference>
<feature type="transmembrane region" description="Helical" evidence="6">
    <location>
        <begin position="458"/>
        <end position="480"/>
    </location>
</feature>
<evidence type="ECO:0000259" key="7">
    <source>
        <dbReference type="PROSITE" id="PS50850"/>
    </source>
</evidence>
<dbReference type="Pfam" id="PF00083">
    <property type="entry name" value="Sugar_tr"/>
    <property type="match status" value="1"/>
</dbReference>
<feature type="compositionally biased region" description="Pro residues" evidence="5">
    <location>
        <begin position="88"/>
        <end position="100"/>
    </location>
</feature>
<protein>
    <recommendedName>
        <fullName evidence="7">Major facilitator superfamily (MFS) profile domain-containing protein</fullName>
    </recommendedName>
</protein>
<feature type="transmembrane region" description="Helical" evidence="6">
    <location>
        <begin position="275"/>
        <end position="292"/>
    </location>
</feature>
<proteinExistence type="predicted"/>
<feature type="compositionally biased region" description="Polar residues" evidence="5">
    <location>
        <begin position="650"/>
        <end position="664"/>
    </location>
</feature>
<feature type="transmembrane region" description="Helical" evidence="6">
    <location>
        <begin position="138"/>
        <end position="159"/>
    </location>
</feature>
<dbReference type="InterPro" id="IPR036259">
    <property type="entry name" value="MFS_trans_sf"/>
</dbReference>
<feature type="compositionally biased region" description="Polar residues" evidence="5">
    <location>
        <begin position="72"/>
        <end position="82"/>
    </location>
</feature>
<sequence>MAHCRYTLVRAARHAKTTLLFPSPSKPENIATSAIIIIITIARVPAKTFSGTLELYGTGPTAQNLAHSTPLTYENMDRSPNTAAEPLKPSPAAPLPGVPGPPSAPPAVLPGFAVQDSWSAIQDSLYVILHHGPYQRRVLTCGVLSSFGVLLYAMSYLLLGREVDHWCSPPDYLAALSAAQWKNRSIPLQEDASFSKCTMYGPPFMEGKRNGSTVVSCDQWDYDIVDRRDSIVSRFNLVCDRQYLYGLSFVAAILANAVLSPVAGFVSDRFGRKPVIIVCSFTWLIAAIGNSVAETYAMFVTTRVLAYTACNSTFTLIFILLYEVTGNARRWLFTILDTAVAGTFGPPFVHVMSGPGAAESPAWLLVTWDLERAQAGALEAALVNGVSLPKAKATFLAIANQMQKIALGQTSTTGSSLALERTFKLNTTRRKAAAAFFTRFTLNAIYFGMVATEEVSGMSWQLVDVFVTTAFYGAICLAVNKYGPKNAALIALGVVFMLAASKTLAIVLASQDVQSILQAGTKIAVSAAGSVVLFYTAEIFPTDGRSVGISMALFFGSSGTLCAIFVKTLSGEHAKLVLSLFAALMVSLSIAAIQWLPEVFMEKSPKRDPVLKSEQERKEALVASLGTPKRTPSLQLSTGPSSRQKEATVRTPSAVPSVSETTSKTPRKSWKRRPFENSLFPPAITP</sequence>
<accession>A0A9J6G9E8</accession>
<dbReference type="Gene3D" id="1.20.1250.20">
    <property type="entry name" value="MFS general substrate transporter like domains"/>
    <property type="match status" value="2"/>
</dbReference>
<dbReference type="GO" id="GO:0022857">
    <property type="term" value="F:transmembrane transporter activity"/>
    <property type="evidence" value="ECO:0007669"/>
    <property type="project" value="InterPro"/>
</dbReference>
<dbReference type="OrthoDB" id="6499557at2759"/>
<feature type="transmembrane region" description="Helical" evidence="6">
    <location>
        <begin position="578"/>
        <end position="597"/>
    </location>
</feature>
<feature type="transmembrane region" description="Helical" evidence="6">
    <location>
        <begin position="243"/>
        <end position="263"/>
    </location>
</feature>
<keyword evidence="2 6" id="KW-0812">Transmembrane</keyword>
<dbReference type="PROSITE" id="PS00216">
    <property type="entry name" value="SUGAR_TRANSPORT_1"/>
    <property type="match status" value="1"/>
</dbReference>
<evidence type="ECO:0000256" key="6">
    <source>
        <dbReference type="SAM" id="Phobius"/>
    </source>
</evidence>
<keyword evidence="3 6" id="KW-1133">Transmembrane helix</keyword>
<evidence type="ECO:0000256" key="3">
    <source>
        <dbReference type="ARBA" id="ARBA00022989"/>
    </source>
</evidence>
<dbReference type="OMA" id="QWDYDIV"/>
<organism evidence="8 9">
    <name type="scientific">Haemaphysalis longicornis</name>
    <name type="common">Bush tick</name>
    <dbReference type="NCBI Taxonomy" id="44386"/>
    <lineage>
        <taxon>Eukaryota</taxon>
        <taxon>Metazoa</taxon>
        <taxon>Ecdysozoa</taxon>
        <taxon>Arthropoda</taxon>
        <taxon>Chelicerata</taxon>
        <taxon>Arachnida</taxon>
        <taxon>Acari</taxon>
        <taxon>Parasitiformes</taxon>
        <taxon>Ixodida</taxon>
        <taxon>Ixodoidea</taxon>
        <taxon>Ixodidae</taxon>
        <taxon>Haemaphysalinae</taxon>
        <taxon>Haemaphysalis</taxon>
    </lineage>
</organism>
<feature type="transmembrane region" description="Helical" evidence="6">
    <location>
        <begin position="547"/>
        <end position="566"/>
    </location>
</feature>
<dbReference type="SUPFAM" id="SSF103473">
    <property type="entry name" value="MFS general substrate transporter"/>
    <property type="match status" value="1"/>
</dbReference>
<comment type="caution">
    <text evidence="8">The sequence shown here is derived from an EMBL/GenBank/DDBJ whole genome shotgun (WGS) entry which is preliminary data.</text>
</comment>
<feature type="transmembrane region" description="Helical" evidence="6">
    <location>
        <begin position="432"/>
        <end position="452"/>
    </location>
</feature>
<evidence type="ECO:0000256" key="2">
    <source>
        <dbReference type="ARBA" id="ARBA00022692"/>
    </source>
</evidence>